<keyword evidence="2" id="KW-1185">Reference proteome</keyword>
<reference evidence="1 2" key="1">
    <citation type="submission" date="2014-04" db="EMBL/GenBank/DDBJ databases">
        <authorList>
            <consortium name="International Citrus Genome Consortium"/>
            <person name="Gmitter F."/>
            <person name="Chen C."/>
            <person name="Farmerie W."/>
            <person name="Harkins T."/>
            <person name="Desany B."/>
            <person name="Mohiuddin M."/>
            <person name="Kodira C."/>
            <person name="Borodovsky M."/>
            <person name="Lomsadze A."/>
            <person name="Burns P."/>
            <person name="Jenkins J."/>
            <person name="Prochnik S."/>
            <person name="Shu S."/>
            <person name="Chapman J."/>
            <person name="Pitluck S."/>
            <person name="Schmutz J."/>
            <person name="Rokhsar D."/>
        </authorList>
    </citation>
    <scope>NUCLEOTIDE SEQUENCE</scope>
</reference>
<dbReference type="AlphaFoldDB" id="A0A067EGU4"/>
<protein>
    <submittedName>
        <fullName evidence="1">Uncharacterized protein</fullName>
    </submittedName>
</protein>
<dbReference type="EMBL" id="KK784996">
    <property type="protein sequence ID" value="KDO54404.1"/>
    <property type="molecule type" value="Genomic_DNA"/>
</dbReference>
<sequence length="84" mass="9270">MKKKAPVTSKTSPWNGSMLKAYPMVGIEGGKLLVIGKLQKKDDVFKVAGAFYGKYPNCNSREGENRYARGLRLPEGSLQKPLIL</sequence>
<organism evidence="1 2">
    <name type="scientific">Citrus sinensis</name>
    <name type="common">Sweet orange</name>
    <name type="synonym">Citrus aurantium var. sinensis</name>
    <dbReference type="NCBI Taxonomy" id="2711"/>
    <lineage>
        <taxon>Eukaryota</taxon>
        <taxon>Viridiplantae</taxon>
        <taxon>Streptophyta</taxon>
        <taxon>Embryophyta</taxon>
        <taxon>Tracheophyta</taxon>
        <taxon>Spermatophyta</taxon>
        <taxon>Magnoliopsida</taxon>
        <taxon>eudicotyledons</taxon>
        <taxon>Gunneridae</taxon>
        <taxon>Pentapetalae</taxon>
        <taxon>rosids</taxon>
        <taxon>malvids</taxon>
        <taxon>Sapindales</taxon>
        <taxon>Rutaceae</taxon>
        <taxon>Aurantioideae</taxon>
        <taxon>Citrus</taxon>
    </lineage>
</organism>
<gene>
    <name evidence="1" type="ORF">CISIN_1g0366161mg</name>
</gene>
<evidence type="ECO:0000313" key="2">
    <source>
        <dbReference type="Proteomes" id="UP000027120"/>
    </source>
</evidence>
<accession>A0A067EGU4</accession>
<dbReference type="Proteomes" id="UP000027120">
    <property type="component" value="Unassembled WGS sequence"/>
</dbReference>
<feature type="non-terminal residue" evidence="1">
    <location>
        <position position="84"/>
    </location>
</feature>
<proteinExistence type="predicted"/>
<evidence type="ECO:0000313" key="1">
    <source>
        <dbReference type="EMBL" id="KDO54404.1"/>
    </source>
</evidence>
<name>A0A067EGU4_CITSI</name>